<evidence type="ECO:0000256" key="14">
    <source>
        <dbReference type="SAM" id="Phobius"/>
    </source>
</evidence>
<feature type="signal peptide" evidence="15">
    <location>
        <begin position="1"/>
        <end position="22"/>
    </location>
</feature>
<dbReference type="InterPro" id="IPR036426">
    <property type="entry name" value="Bulb-type_lectin_dom_sf"/>
</dbReference>
<dbReference type="Gene3D" id="3.30.200.20">
    <property type="entry name" value="Phosphorylase Kinase, domain 1"/>
    <property type="match status" value="1"/>
</dbReference>
<comment type="catalytic activity">
    <reaction evidence="12 13">
        <text>L-seryl-[protein] + ATP = O-phospho-L-seryl-[protein] + ADP + H(+)</text>
        <dbReference type="Rhea" id="RHEA:17989"/>
        <dbReference type="Rhea" id="RHEA-COMP:9863"/>
        <dbReference type="Rhea" id="RHEA-COMP:11604"/>
        <dbReference type="ChEBI" id="CHEBI:15378"/>
        <dbReference type="ChEBI" id="CHEBI:29999"/>
        <dbReference type="ChEBI" id="CHEBI:30616"/>
        <dbReference type="ChEBI" id="CHEBI:83421"/>
        <dbReference type="ChEBI" id="CHEBI:456216"/>
        <dbReference type="EC" id="2.7.11.1"/>
    </reaction>
</comment>
<evidence type="ECO:0000256" key="11">
    <source>
        <dbReference type="ARBA" id="ARBA00047899"/>
    </source>
</evidence>
<evidence type="ECO:0000256" key="1">
    <source>
        <dbReference type="ARBA" id="ARBA00004251"/>
    </source>
</evidence>
<dbReference type="Proteomes" id="UP001054252">
    <property type="component" value="Unassembled WGS sequence"/>
</dbReference>
<keyword evidence="4 13" id="KW-0808">Transferase</keyword>
<dbReference type="SUPFAM" id="SSF56112">
    <property type="entry name" value="Protein kinase-like (PK-like)"/>
    <property type="match status" value="1"/>
</dbReference>
<evidence type="ECO:0000256" key="15">
    <source>
        <dbReference type="SAM" id="SignalP"/>
    </source>
</evidence>
<dbReference type="InterPro" id="IPR011009">
    <property type="entry name" value="Kinase-like_dom_sf"/>
</dbReference>
<comment type="subcellular location">
    <subcellularLocation>
        <location evidence="1">Cell membrane</location>
        <topology evidence="1">Single-pass type I membrane protein</topology>
    </subcellularLocation>
</comment>
<dbReference type="Pfam" id="PF01453">
    <property type="entry name" value="B_lectin"/>
    <property type="match status" value="1"/>
</dbReference>
<comment type="caution">
    <text evidence="18">The sequence shown here is derived from an EMBL/GenBank/DDBJ whole genome shotgun (WGS) entry which is preliminary data.</text>
</comment>
<dbReference type="PROSITE" id="PS00108">
    <property type="entry name" value="PROTEIN_KINASE_ST"/>
    <property type="match status" value="1"/>
</dbReference>
<dbReference type="PANTHER" id="PTHR27002">
    <property type="entry name" value="RECEPTOR-LIKE SERINE/THREONINE-PROTEIN KINASE SD1-8"/>
    <property type="match status" value="1"/>
</dbReference>
<keyword evidence="10" id="KW-0325">Glycoprotein</keyword>
<evidence type="ECO:0000256" key="3">
    <source>
        <dbReference type="ARBA" id="ARBA00022527"/>
    </source>
</evidence>
<keyword evidence="7 13" id="KW-0418">Kinase</keyword>
<keyword evidence="6 13" id="KW-0547">Nucleotide-binding</keyword>
<gene>
    <name evidence="18" type="ORF">SLEP1_g21583</name>
</gene>
<dbReference type="Gene3D" id="2.90.10.10">
    <property type="entry name" value="Bulb-type lectin domain"/>
    <property type="match status" value="1"/>
</dbReference>
<feature type="transmembrane region" description="Helical" evidence="14">
    <location>
        <begin position="443"/>
        <end position="468"/>
    </location>
</feature>
<evidence type="ECO:0000256" key="9">
    <source>
        <dbReference type="ARBA" id="ARBA00023157"/>
    </source>
</evidence>
<keyword evidence="3 13" id="KW-0723">Serine/threonine-protein kinase</keyword>
<sequence length="846" mass="95161">MGRRATAVALLCFWCFLIASYAANDTLEQGRPLRYWQQLESPNKRFKLGFFVPYWQQDSGSVDQSFLGIWYDEENWSQDGEEDFPRISLPPVWVANRDDPILMRLGVLSVGSNGDLQISSAETKVIATLYSTPASINASATLQDDGNFVLQELDSDGSVKRILWQSFEHPTDTLLPGMKLGITTNLTSWKSYNSPASGSYTLHVDPNKQQLVIREQGVEIWSSGNWRESSFDFQSFSGIDYGLNFSFFQNGTQTYFTYTYTARHSYSYFPGIRIGIGGQHDMLSGSEDYWLPSTLCSQPYNAKNYSKCIRQTLPMCRRNFKVQIFSQHYGSMSRGGFTIENSDDPTVVGCRNKCLLNCNCLAYAAINHQDNNKTGCEIWTSRAELKPAPDGQGRVIYILHSKGEFTLFSKVPTYSILIDILLLRCFGGKESKDVSQLIAENRWLLWLTFVVGAMMILPALCSICYVIWRQSTSNGDENIKQRTLLRELEGGEASSISFGKPSSLKKDGNNELQVFSFENIVSATNYFSLANKLGEGGFGPVYKGILHDGREVAIKRLSTGSGQGVAEFKNEAVLIAKLQHTNLVRLLGFCIQVEEKILIYEYMPNKSLDHFLFDPNKKKMLNWKRRFIIIEGIAQGLLYLHKYSRLKVIHRDLKASNILLDNEMNPKISDFGMARIVGLNESEANTNRVVGTYGYMSPEYVSQGIVSFKTDMFSFGVLLLELLSGRKNTTRCHPDLPLKLTGYAWHLWNEGRGLELMDPSVDEVCPYNQILRCIHIGLLCVQDHAEDRPTMFDVVAMLSNETIPLPEPKSPGFFTTSAVQEEAGVLGIGSEICSINEASISLMEAR</sequence>
<proteinExistence type="inferred from homology"/>
<dbReference type="EC" id="2.7.11.1" evidence="13"/>
<comment type="catalytic activity">
    <reaction evidence="11 13">
        <text>L-threonyl-[protein] + ATP = O-phospho-L-threonyl-[protein] + ADP + H(+)</text>
        <dbReference type="Rhea" id="RHEA:46608"/>
        <dbReference type="Rhea" id="RHEA-COMP:11060"/>
        <dbReference type="Rhea" id="RHEA-COMP:11605"/>
        <dbReference type="ChEBI" id="CHEBI:15378"/>
        <dbReference type="ChEBI" id="CHEBI:30013"/>
        <dbReference type="ChEBI" id="CHEBI:30616"/>
        <dbReference type="ChEBI" id="CHEBI:61977"/>
        <dbReference type="ChEBI" id="CHEBI:456216"/>
        <dbReference type="EC" id="2.7.11.1"/>
    </reaction>
</comment>
<evidence type="ECO:0000313" key="19">
    <source>
        <dbReference type="Proteomes" id="UP001054252"/>
    </source>
</evidence>
<dbReference type="FunFam" id="3.30.200.20:FF:000195">
    <property type="entry name" value="G-type lectin S-receptor-like serine/threonine-protein kinase"/>
    <property type="match status" value="1"/>
</dbReference>
<dbReference type="InterPro" id="IPR000719">
    <property type="entry name" value="Prot_kinase_dom"/>
</dbReference>
<evidence type="ECO:0000313" key="18">
    <source>
        <dbReference type="EMBL" id="GKV10177.1"/>
    </source>
</evidence>
<dbReference type="InterPro" id="IPR008271">
    <property type="entry name" value="Ser/Thr_kinase_AS"/>
</dbReference>
<dbReference type="SMART" id="SM00220">
    <property type="entry name" value="S_TKc"/>
    <property type="match status" value="1"/>
</dbReference>
<dbReference type="CDD" id="cd14066">
    <property type="entry name" value="STKc_IRAK"/>
    <property type="match status" value="1"/>
</dbReference>
<dbReference type="CDD" id="cd00028">
    <property type="entry name" value="B_lectin"/>
    <property type="match status" value="1"/>
</dbReference>
<evidence type="ECO:0000256" key="7">
    <source>
        <dbReference type="ARBA" id="ARBA00022777"/>
    </source>
</evidence>
<evidence type="ECO:0000256" key="6">
    <source>
        <dbReference type="ARBA" id="ARBA00022741"/>
    </source>
</evidence>
<keyword evidence="14" id="KW-0812">Transmembrane</keyword>
<dbReference type="GO" id="GO:0005524">
    <property type="term" value="F:ATP binding"/>
    <property type="evidence" value="ECO:0007669"/>
    <property type="project" value="UniProtKB-KW"/>
</dbReference>
<dbReference type="Pfam" id="PF07714">
    <property type="entry name" value="PK_Tyr_Ser-Thr"/>
    <property type="match status" value="1"/>
</dbReference>
<evidence type="ECO:0000256" key="10">
    <source>
        <dbReference type="ARBA" id="ARBA00023180"/>
    </source>
</evidence>
<comment type="similarity">
    <text evidence="13">Belongs to the protein kinase superfamily. Ser/Thr protein kinase family.</text>
</comment>
<keyword evidence="2" id="KW-1003">Cell membrane</keyword>
<keyword evidence="5 15" id="KW-0732">Signal</keyword>
<feature type="domain" description="Protein kinase" evidence="16">
    <location>
        <begin position="527"/>
        <end position="803"/>
    </location>
</feature>
<dbReference type="SMART" id="SM00108">
    <property type="entry name" value="B_lectin"/>
    <property type="match status" value="1"/>
</dbReference>
<dbReference type="Gene3D" id="1.10.510.10">
    <property type="entry name" value="Transferase(Phosphotransferase) domain 1"/>
    <property type="match status" value="1"/>
</dbReference>
<keyword evidence="14" id="KW-0472">Membrane</keyword>
<evidence type="ECO:0000259" key="17">
    <source>
        <dbReference type="PROSITE" id="PS50927"/>
    </source>
</evidence>
<dbReference type="PANTHER" id="PTHR27002:SF926">
    <property type="entry name" value="OS07G0535800 PROTEIN"/>
    <property type="match status" value="1"/>
</dbReference>
<reference evidence="18 19" key="1">
    <citation type="journal article" date="2021" name="Commun. Biol.">
        <title>The genome of Shorea leprosula (Dipterocarpaceae) highlights the ecological relevance of drought in aseasonal tropical rainforests.</title>
        <authorList>
            <person name="Ng K.K.S."/>
            <person name="Kobayashi M.J."/>
            <person name="Fawcett J.A."/>
            <person name="Hatakeyama M."/>
            <person name="Paape T."/>
            <person name="Ng C.H."/>
            <person name="Ang C.C."/>
            <person name="Tnah L.H."/>
            <person name="Lee C.T."/>
            <person name="Nishiyama T."/>
            <person name="Sese J."/>
            <person name="O'Brien M.J."/>
            <person name="Copetti D."/>
            <person name="Mohd Noor M.I."/>
            <person name="Ong R.C."/>
            <person name="Putra M."/>
            <person name="Sireger I.Z."/>
            <person name="Indrioko S."/>
            <person name="Kosugi Y."/>
            <person name="Izuno A."/>
            <person name="Isagi Y."/>
            <person name="Lee S.L."/>
            <person name="Shimizu K.K."/>
        </authorList>
    </citation>
    <scope>NUCLEOTIDE SEQUENCE [LARGE SCALE GENOMIC DNA]</scope>
    <source>
        <strain evidence="18">214</strain>
    </source>
</reference>
<dbReference type="FunFam" id="1.10.510.10:FF:000060">
    <property type="entry name" value="G-type lectin S-receptor-like serine/threonine-protein kinase"/>
    <property type="match status" value="1"/>
</dbReference>
<dbReference type="EMBL" id="BPVZ01000031">
    <property type="protein sequence ID" value="GKV10177.1"/>
    <property type="molecule type" value="Genomic_DNA"/>
</dbReference>
<keyword evidence="19" id="KW-1185">Reference proteome</keyword>
<dbReference type="Pfam" id="PF08276">
    <property type="entry name" value="PAN_2"/>
    <property type="match status" value="1"/>
</dbReference>
<organism evidence="18 19">
    <name type="scientific">Rubroshorea leprosula</name>
    <dbReference type="NCBI Taxonomy" id="152421"/>
    <lineage>
        <taxon>Eukaryota</taxon>
        <taxon>Viridiplantae</taxon>
        <taxon>Streptophyta</taxon>
        <taxon>Embryophyta</taxon>
        <taxon>Tracheophyta</taxon>
        <taxon>Spermatophyta</taxon>
        <taxon>Magnoliopsida</taxon>
        <taxon>eudicotyledons</taxon>
        <taxon>Gunneridae</taxon>
        <taxon>Pentapetalae</taxon>
        <taxon>rosids</taxon>
        <taxon>malvids</taxon>
        <taxon>Malvales</taxon>
        <taxon>Dipterocarpaceae</taxon>
        <taxon>Rubroshorea</taxon>
    </lineage>
</organism>
<dbReference type="GO" id="GO:0004674">
    <property type="term" value="F:protein serine/threonine kinase activity"/>
    <property type="evidence" value="ECO:0007669"/>
    <property type="project" value="UniProtKB-KW"/>
</dbReference>
<dbReference type="PIRSF" id="PIRSF000641">
    <property type="entry name" value="SRK"/>
    <property type="match status" value="1"/>
</dbReference>
<feature type="chain" id="PRO_5043551501" description="Receptor-like serine/threonine-protein kinase" evidence="15">
    <location>
        <begin position="23"/>
        <end position="846"/>
    </location>
</feature>
<protein>
    <recommendedName>
        <fullName evidence="13">Receptor-like serine/threonine-protein kinase</fullName>
        <ecNumber evidence="13">2.7.11.1</ecNumber>
    </recommendedName>
</protein>
<dbReference type="AlphaFoldDB" id="A0AAV5JFN3"/>
<name>A0AAV5JFN3_9ROSI</name>
<dbReference type="PROSITE" id="PS50011">
    <property type="entry name" value="PROTEIN_KINASE_DOM"/>
    <property type="match status" value="1"/>
</dbReference>
<keyword evidence="9" id="KW-1015">Disulfide bond</keyword>
<dbReference type="PROSITE" id="PS50927">
    <property type="entry name" value="BULB_LECTIN"/>
    <property type="match status" value="1"/>
</dbReference>
<dbReference type="GO" id="GO:0005886">
    <property type="term" value="C:plasma membrane"/>
    <property type="evidence" value="ECO:0007669"/>
    <property type="project" value="UniProtKB-SubCell"/>
</dbReference>
<evidence type="ECO:0000256" key="12">
    <source>
        <dbReference type="ARBA" id="ARBA00048679"/>
    </source>
</evidence>
<evidence type="ECO:0000256" key="8">
    <source>
        <dbReference type="ARBA" id="ARBA00022840"/>
    </source>
</evidence>
<evidence type="ECO:0000259" key="16">
    <source>
        <dbReference type="PROSITE" id="PS50011"/>
    </source>
</evidence>
<dbReference type="SUPFAM" id="SSF51110">
    <property type="entry name" value="alpha-D-mannose-specific plant lectins"/>
    <property type="match status" value="1"/>
</dbReference>
<dbReference type="InterPro" id="IPR003609">
    <property type="entry name" value="Pan_app"/>
</dbReference>
<evidence type="ECO:0000256" key="2">
    <source>
        <dbReference type="ARBA" id="ARBA00022475"/>
    </source>
</evidence>
<keyword evidence="14" id="KW-1133">Transmembrane helix</keyword>
<evidence type="ECO:0000256" key="13">
    <source>
        <dbReference type="PIRNR" id="PIRNR000641"/>
    </source>
</evidence>
<feature type="domain" description="Bulb-type lectin" evidence="17">
    <location>
        <begin position="24"/>
        <end position="163"/>
    </location>
</feature>
<dbReference type="InterPro" id="IPR001245">
    <property type="entry name" value="Ser-Thr/Tyr_kinase_cat_dom"/>
</dbReference>
<dbReference type="InterPro" id="IPR001480">
    <property type="entry name" value="Bulb-type_lectin_dom"/>
</dbReference>
<evidence type="ECO:0000256" key="5">
    <source>
        <dbReference type="ARBA" id="ARBA00022729"/>
    </source>
</evidence>
<keyword evidence="8 13" id="KW-0067">ATP-binding</keyword>
<evidence type="ECO:0000256" key="4">
    <source>
        <dbReference type="ARBA" id="ARBA00022679"/>
    </source>
</evidence>
<dbReference type="InterPro" id="IPR024171">
    <property type="entry name" value="SRK-like_kinase"/>
</dbReference>
<accession>A0AAV5JFN3</accession>